<sequence>MLRRSSFALQNEQQAQVGQPTPASDEQSMSTPPGSPSSLTESNLVTLTPPSTISPRYRRNSIRHTSFVENIVYTQAPKSNPSVVSTPARTVNARRSTISSLSSLRNTMQDMFLDPPPDFALKDSPAKKSQLLFKANELANSLARDVATVTSRLLVLQLGLMCRVVDLPLVSLSLGSATLRLD</sequence>
<dbReference type="AlphaFoldDB" id="A0A1U7LKX6"/>
<evidence type="ECO:0000313" key="2">
    <source>
        <dbReference type="EMBL" id="OLL23304.1"/>
    </source>
</evidence>
<organism evidence="2 3">
    <name type="scientific">Neolecta irregularis (strain DAH-3)</name>
    <dbReference type="NCBI Taxonomy" id="1198029"/>
    <lineage>
        <taxon>Eukaryota</taxon>
        <taxon>Fungi</taxon>
        <taxon>Dikarya</taxon>
        <taxon>Ascomycota</taxon>
        <taxon>Taphrinomycotina</taxon>
        <taxon>Neolectales</taxon>
        <taxon>Neolectaceae</taxon>
        <taxon>Neolecta</taxon>
    </lineage>
</organism>
<accession>A0A1U7LKX6</accession>
<dbReference type="EMBL" id="LXFE01001897">
    <property type="protein sequence ID" value="OLL23304.1"/>
    <property type="molecule type" value="Genomic_DNA"/>
</dbReference>
<protein>
    <submittedName>
        <fullName evidence="2">Uncharacterized protein</fullName>
    </submittedName>
</protein>
<reference evidence="2 3" key="1">
    <citation type="submission" date="2016-04" db="EMBL/GenBank/DDBJ databases">
        <title>Evolutionary innovation and constraint leading to complex multicellularity in the Ascomycota.</title>
        <authorList>
            <person name="Cisse O."/>
            <person name="Nguyen A."/>
            <person name="Hewitt D.A."/>
            <person name="Jedd G."/>
            <person name="Stajich J.E."/>
        </authorList>
    </citation>
    <scope>NUCLEOTIDE SEQUENCE [LARGE SCALE GENOMIC DNA]</scope>
    <source>
        <strain evidence="2 3">DAH-3</strain>
    </source>
</reference>
<feature type="region of interest" description="Disordered" evidence="1">
    <location>
        <begin position="1"/>
        <end position="59"/>
    </location>
</feature>
<comment type="caution">
    <text evidence="2">The sequence shown here is derived from an EMBL/GenBank/DDBJ whole genome shotgun (WGS) entry which is preliminary data.</text>
</comment>
<gene>
    <name evidence="2" type="ORF">NEOLI_003989</name>
</gene>
<keyword evidence="3" id="KW-1185">Reference proteome</keyword>
<proteinExistence type="predicted"/>
<name>A0A1U7LKX6_NEOID</name>
<feature type="compositionally biased region" description="Polar residues" evidence="1">
    <location>
        <begin position="7"/>
        <end position="54"/>
    </location>
</feature>
<evidence type="ECO:0000256" key="1">
    <source>
        <dbReference type="SAM" id="MobiDB-lite"/>
    </source>
</evidence>
<dbReference type="Proteomes" id="UP000186594">
    <property type="component" value="Unassembled WGS sequence"/>
</dbReference>
<evidence type="ECO:0000313" key="3">
    <source>
        <dbReference type="Proteomes" id="UP000186594"/>
    </source>
</evidence>